<dbReference type="GO" id="GO:0004674">
    <property type="term" value="F:protein serine/threonine kinase activity"/>
    <property type="evidence" value="ECO:0007669"/>
    <property type="project" value="TreeGrafter"/>
</dbReference>
<dbReference type="GO" id="GO:0044773">
    <property type="term" value="P:mitotic DNA damage checkpoint signaling"/>
    <property type="evidence" value="ECO:0007669"/>
    <property type="project" value="TreeGrafter"/>
</dbReference>
<keyword evidence="4" id="KW-1185">Reference proteome</keyword>
<dbReference type="InterPro" id="IPR000719">
    <property type="entry name" value="Prot_kinase_dom"/>
</dbReference>
<accession>A0A9P8Q035</accession>
<organism evidence="3 4">
    <name type="scientific">Wickerhamomyces pijperi</name>
    <name type="common">Yeast</name>
    <name type="synonym">Pichia pijperi</name>
    <dbReference type="NCBI Taxonomy" id="599730"/>
    <lineage>
        <taxon>Eukaryota</taxon>
        <taxon>Fungi</taxon>
        <taxon>Dikarya</taxon>
        <taxon>Ascomycota</taxon>
        <taxon>Saccharomycotina</taxon>
        <taxon>Saccharomycetes</taxon>
        <taxon>Phaffomycetales</taxon>
        <taxon>Wickerhamomycetaceae</taxon>
        <taxon>Wickerhamomyces</taxon>
    </lineage>
</organism>
<dbReference type="InterPro" id="IPR011009">
    <property type="entry name" value="Kinase-like_dom_sf"/>
</dbReference>
<dbReference type="GO" id="GO:0005634">
    <property type="term" value="C:nucleus"/>
    <property type="evidence" value="ECO:0007669"/>
    <property type="project" value="TreeGrafter"/>
</dbReference>
<dbReference type="SUPFAM" id="SSF56112">
    <property type="entry name" value="Protein kinase-like (PK-like)"/>
    <property type="match status" value="1"/>
</dbReference>
<dbReference type="InterPro" id="IPR008271">
    <property type="entry name" value="Ser/Thr_kinase_AS"/>
</dbReference>
<reference evidence="3" key="2">
    <citation type="submission" date="2021-01" db="EMBL/GenBank/DDBJ databases">
        <authorList>
            <person name="Schikora-Tamarit M.A."/>
        </authorList>
    </citation>
    <scope>NUCLEOTIDE SEQUENCE</scope>
    <source>
        <strain evidence="3">CBS2887</strain>
    </source>
</reference>
<reference evidence="3" key="1">
    <citation type="journal article" date="2021" name="Open Biol.">
        <title>Shared evolutionary footprints suggest mitochondrial oxidative damage underlies multiple complex I losses in fungi.</title>
        <authorList>
            <person name="Schikora-Tamarit M.A."/>
            <person name="Marcet-Houben M."/>
            <person name="Nosek J."/>
            <person name="Gabaldon T."/>
        </authorList>
    </citation>
    <scope>NUCLEOTIDE SEQUENCE</scope>
    <source>
        <strain evidence="3">CBS2887</strain>
    </source>
</reference>
<dbReference type="PANTHER" id="PTHR44167">
    <property type="entry name" value="OVARIAN-SPECIFIC SERINE/THREONINE-PROTEIN KINASE LOK-RELATED"/>
    <property type="match status" value="1"/>
</dbReference>
<dbReference type="Pfam" id="PF00069">
    <property type="entry name" value="Pkinase"/>
    <property type="match status" value="1"/>
</dbReference>
<evidence type="ECO:0000313" key="3">
    <source>
        <dbReference type="EMBL" id="KAH3681566.1"/>
    </source>
</evidence>
<feature type="domain" description="Protein kinase" evidence="2">
    <location>
        <begin position="109"/>
        <end position="487"/>
    </location>
</feature>
<feature type="region of interest" description="Disordered" evidence="1">
    <location>
        <begin position="49"/>
        <end position="73"/>
    </location>
</feature>
<dbReference type="Gene3D" id="1.10.510.10">
    <property type="entry name" value="Transferase(Phosphotransferase) domain 1"/>
    <property type="match status" value="1"/>
</dbReference>
<protein>
    <recommendedName>
        <fullName evidence="2">Protein kinase domain-containing protein</fullName>
    </recommendedName>
</protein>
<gene>
    <name evidence="3" type="ORF">WICPIJ_007440</name>
</gene>
<dbReference type="AlphaFoldDB" id="A0A9P8Q035"/>
<evidence type="ECO:0000256" key="1">
    <source>
        <dbReference type="SAM" id="MobiDB-lite"/>
    </source>
</evidence>
<dbReference type="OrthoDB" id="5979581at2759"/>
<dbReference type="PANTHER" id="PTHR44167:SF30">
    <property type="entry name" value="PHOSPHORYLASE KINASE"/>
    <property type="match status" value="1"/>
</dbReference>
<dbReference type="PROSITE" id="PS00108">
    <property type="entry name" value="PROTEIN_KINASE_ST"/>
    <property type="match status" value="1"/>
</dbReference>
<proteinExistence type="predicted"/>
<name>A0A9P8Q035_WICPI</name>
<dbReference type="Proteomes" id="UP000774326">
    <property type="component" value="Unassembled WGS sequence"/>
</dbReference>
<dbReference type="EMBL" id="JAEUBG010004367">
    <property type="protein sequence ID" value="KAH3681566.1"/>
    <property type="molecule type" value="Genomic_DNA"/>
</dbReference>
<dbReference type="PROSITE" id="PS50011">
    <property type="entry name" value="PROTEIN_KINASE_DOM"/>
    <property type="match status" value="1"/>
</dbReference>
<comment type="caution">
    <text evidence="3">The sequence shown here is derived from an EMBL/GenBank/DDBJ whole genome shotgun (WGS) entry which is preliminary data.</text>
</comment>
<feature type="compositionally biased region" description="Acidic residues" evidence="1">
    <location>
        <begin position="62"/>
        <end position="71"/>
    </location>
</feature>
<evidence type="ECO:0000259" key="2">
    <source>
        <dbReference type="PROSITE" id="PS50011"/>
    </source>
</evidence>
<evidence type="ECO:0000313" key="4">
    <source>
        <dbReference type="Proteomes" id="UP000774326"/>
    </source>
</evidence>
<dbReference type="GO" id="GO:0005524">
    <property type="term" value="F:ATP binding"/>
    <property type="evidence" value="ECO:0007669"/>
    <property type="project" value="InterPro"/>
</dbReference>
<dbReference type="SMART" id="SM00220">
    <property type="entry name" value="S_TKc"/>
    <property type="match status" value="1"/>
</dbReference>
<sequence>MSSSNNSLISLTQRYSDAFIAELKELKHIDCNSAAHSFASDIENEDKARNLSNSRSFSPIGESEDSLDSSDDSQATLSTYVDSLDSVHKFHPYDSTKDIGRKRRFEQSYIIRKELGRGAFGSVLVVSANPGQDFLANQEQFKRPKGTLLEFSNLWLYESKQANRNNFALKSMTFDSIPGLRSARDVSKCGELEFIFNVPYHPNLIRVYEVFTMYDSALKNHVLNITMESMGSNLKGFLDLNKRNGQRSKPRMIKSILRQLLQALVHIHALGFVHRDVKPDNILITTTSEYYDRSVDGTTGNDMVNFDDYFVVKLADYGLSMNSYQDTTKYGVAGTLRYMAPELALNLYHDKRVDIWAFGCLALELIRGYSLIPRCKNGDELICHIIRNLGRPYPLSTNKYYSDEVQLPVVKPCFGYWTPVWNLLVESGIDADKAEPIMNIDYLDTHYFETEQDLKDIKGFADIIKRCLTWDPYSRASAHELLDMSFFQN</sequence>